<dbReference type="Proteomes" id="UP001050691">
    <property type="component" value="Unassembled WGS sequence"/>
</dbReference>
<keyword evidence="3" id="KW-0472">Membrane</keyword>
<dbReference type="InterPro" id="IPR003817">
    <property type="entry name" value="PS_Dcarbxylase"/>
</dbReference>
<evidence type="ECO:0000313" key="5">
    <source>
        <dbReference type="Proteomes" id="UP001050691"/>
    </source>
</evidence>
<sequence length="376" mass="41766">MTSLPPEIVEKVALVHPDNLPHAGKHHYMGALHKLVQDTDISEGGVHDVSQTIHAPSHTVPSHPWLQKYIPGLETLAAHHHVGNFVVIRGTGEKFFESMPIYARIGMHLLFYGRLETKLLHNDIVEAHLREQSIKEGIVFNAIESVASILSFIDTYKIDVDELLIQDIPGGYKCFNEFFYRKLKPGARLVENADIPGSFCSAADCRLTVFETVEYAREFWVKGKQFTVSNLLSPEAPEGKEIPVLSTFDNGSLAIFRLAPADYHRFHSPADVIVGDVIDIEGQYYTVNPQAVNESGFDVFTANRRSILYLIHAESKRPIAFVAVGALLVGSINFTVKKGDRVKKGEELGYFAYGGSTVICVFPPGLVQLGPPWEGW</sequence>
<evidence type="ECO:0008006" key="6">
    <source>
        <dbReference type="Google" id="ProtNLM"/>
    </source>
</evidence>
<evidence type="ECO:0000256" key="3">
    <source>
        <dbReference type="SAM" id="Phobius"/>
    </source>
</evidence>
<gene>
    <name evidence="4" type="ORF">Clacol_004946</name>
</gene>
<keyword evidence="1" id="KW-0210">Decarboxylase</keyword>
<dbReference type="GO" id="GO:0004609">
    <property type="term" value="F:phosphatidylserine decarboxylase activity"/>
    <property type="evidence" value="ECO:0007669"/>
    <property type="project" value="InterPro"/>
</dbReference>
<comment type="caution">
    <text evidence="4">The sequence shown here is derived from an EMBL/GenBank/DDBJ whole genome shotgun (WGS) entry which is preliminary data.</text>
</comment>
<reference evidence="4" key="1">
    <citation type="submission" date="2021-10" db="EMBL/GenBank/DDBJ databases">
        <title>De novo Genome Assembly of Clathrus columnatus (Basidiomycota, Fungi) Using Illumina and Nanopore Sequence Data.</title>
        <authorList>
            <person name="Ogiso-Tanaka E."/>
            <person name="Itagaki H."/>
            <person name="Hosoya T."/>
            <person name="Hosaka K."/>
        </authorList>
    </citation>
    <scope>NUCLEOTIDE SEQUENCE</scope>
    <source>
        <strain evidence="4">MO-923</strain>
    </source>
</reference>
<keyword evidence="3" id="KW-0812">Transmembrane</keyword>
<dbReference type="PANTHER" id="PTHR10067">
    <property type="entry name" value="PHOSPHATIDYLSERINE DECARBOXYLASE"/>
    <property type="match status" value="1"/>
</dbReference>
<organism evidence="4 5">
    <name type="scientific">Clathrus columnatus</name>
    <dbReference type="NCBI Taxonomy" id="1419009"/>
    <lineage>
        <taxon>Eukaryota</taxon>
        <taxon>Fungi</taxon>
        <taxon>Dikarya</taxon>
        <taxon>Basidiomycota</taxon>
        <taxon>Agaricomycotina</taxon>
        <taxon>Agaricomycetes</taxon>
        <taxon>Phallomycetidae</taxon>
        <taxon>Phallales</taxon>
        <taxon>Clathraceae</taxon>
        <taxon>Clathrus</taxon>
    </lineage>
</organism>
<dbReference type="GO" id="GO:0008654">
    <property type="term" value="P:phospholipid biosynthetic process"/>
    <property type="evidence" value="ECO:0007669"/>
    <property type="project" value="InterPro"/>
</dbReference>
<accession>A0AAV5ADE3</accession>
<dbReference type="EMBL" id="BPWL01000005">
    <property type="protein sequence ID" value="GJJ10719.1"/>
    <property type="molecule type" value="Genomic_DNA"/>
</dbReference>
<name>A0AAV5ADE3_9AGAM</name>
<dbReference type="AlphaFoldDB" id="A0AAV5ADE3"/>
<feature type="transmembrane region" description="Helical" evidence="3">
    <location>
        <begin position="348"/>
        <end position="367"/>
    </location>
</feature>
<keyword evidence="5" id="KW-1185">Reference proteome</keyword>
<feature type="transmembrane region" description="Helical" evidence="3">
    <location>
        <begin position="318"/>
        <end position="336"/>
    </location>
</feature>
<dbReference type="Pfam" id="PF02666">
    <property type="entry name" value="PS_Dcarbxylase"/>
    <property type="match status" value="1"/>
</dbReference>
<keyword evidence="3" id="KW-1133">Transmembrane helix</keyword>
<evidence type="ECO:0000256" key="1">
    <source>
        <dbReference type="ARBA" id="ARBA00022793"/>
    </source>
</evidence>
<dbReference type="PANTHER" id="PTHR10067:SF17">
    <property type="entry name" value="PHOSPHATIDYLSERINE DECARBOXYLASE PROENZYME 2"/>
    <property type="match status" value="1"/>
</dbReference>
<proteinExistence type="predicted"/>
<keyword evidence="2" id="KW-0456">Lyase</keyword>
<evidence type="ECO:0000313" key="4">
    <source>
        <dbReference type="EMBL" id="GJJ10719.1"/>
    </source>
</evidence>
<protein>
    <recommendedName>
        <fullName evidence="6">Phosphatidylserine decarboxylase</fullName>
    </recommendedName>
</protein>
<evidence type="ECO:0000256" key="2">
    <source>
        <dbReference type="ARBA" id="ARBA00023239"/>
    </source>
</evidence>